<evidence type="ECO:0000256" key="1">
    <source>
        <dbReference type="ARBA" id="ARBA00004162"/>
    </source>
</evidence>
<evidence type="ECO:0000256" key="2">
    <source>
        <dbReference type="ARBA" id="ARBA00022475"/>
    </source>
</evidence>
<keyword evidence="9" id="KW-1185">Reference proteome</keyword>
<accession>A0AA88SQ51</accession>
<feature type="region of interest" description="Disordered" evidence="6">
    <location>
        <begin position="238"/>
        <end position="272"/>
    </location>
</feature>
<keyword evidence="2" id="KW-1003">Cell membrane</keyword>
<comment type="subcellular location">
    <subcellularLocation>
        <location evidence="1">Cell membrane</location>
        <topology evidence="1">Single-pass membrane protein</topology>
    </subcellularLocation>
</comment>
<dbReference type="GO" id="GO:0005886">
    <property type="term" value="C:plasma membrane"/>
    <property type="evidence" value="ECO:0007669"/>
    <property type="project" value="UniProtKB-SubCell"/>
</dbReference>
<comment type="caution">
    <text evidence="8">The sequence shown here is derived from an EMBL/GenBank/DDBJ whole genome shotgun (WGS) entry which is preliminary data.</text>
</comment>
<protein>
    <recommendedName>
        <fullName evidence="7">SHSP domain-containing protein</fullName>
    </recommendedName>
</protein>
<dbReference type="Gene3D" id="2.60.40.790">
    <property type="match status" value="1"/>
</dbReference>
<dbReference type="PANTHER" id="PTHR43670">
    <property type="entry name" value="HEAT SHOCK PROTEIN 26"/>
    <property type="match status" value="1"/>
</dbReference>
<feature type="domain" description="SHSP" evidence="7">
    <location>
        <begin position="23"/>
        <end position="134"/>
    </location>
</feature>
<dbReference type="InterPro" id="IPR002068">
    <property type="entry name" value="A-crystallin/Hsp20_dom"/>
</dbReference>
<proteinExistence type="inferred from homology"/>
<feature type="compositionally biased region" description="Basic and acidic residues" evidence="6">
    <location>
        <begin position="187"/>
        <end position="197"/>
    </location>
</feature>
<feature type="compositionally biased region" description="Basic and acidic residues" evidence="6">
    <location>
        <begin position="241"/>
        <end position="253"/>
    </location>
</feature>
<reference evidence="8" key="1">
    <citation type="submission" date="2022-12" db="EMBL/GenBank/DDBJ databases">
        <title>Draft genome assemblies for two species of Escallonia (Escalloniales).</title>
        <authorList>
            <person name="Chanderbali A."/>
            <person name="Dervinis C."/>
            <person name="Anghel I."/>
            <person name="Soltis D."/>
            <person name="Soltis P."/>
            <person name="Zapata F."/>
        </authorList>
    </citation>
    <scope>NUCLEOTIDE SEQUENCE</scope>
    <source>
        <strain evidence="8">UCBG64.0493</strain>
        <tissue evidence="8">Leaf</tissue>
    </source>
</reference>
<dbReference type="PANTHER" id="PTHR43670:SF34">
    <property type="entry name" value="HSP20-LIKE CHAPERONES SUPERFAMILY PROTEIN"/>
    <property type="match status" value="1"/>
</dbReference>
<feature type="compositionally biased region" description="Pro residues" evidence="6">
    <location>
        <begin position="262"/>
        <end position="272"/>
    </location>
</feature>
<keyword evidence="2" id="KW-0472">Membrane</keyword>
<evidence type="ECO:0000313" key="8">
    <source>
        <dbReference type="EMBL" id="KAK2996580.1"/>
    </source>
</evidence>
<evidence type="ECO:0000256" key="6">
    <source>
        <dbReference type="SAM" id="MobiDB-lite"/>
    </source>
</evidence>
<dbReference type="EMBL" id="JAVXUP010004905">
    <property type="protein sequence ID" value="KAK2996580.1"/>
    <property type="molecule type" value="Genomic_DNA"/>
</dbReference>
<dbReference type="SUPFAM" id="SSF49764">
    <property type="entry name" value="HSP20-like chaperones"/>
    <property type="match status" value="1"/>
</dbReference>
<dbReference type="Pfam" id="PF00011">
    <property type="entry name" value="HSP20"/>
    <property type="match status" value="1"/>
</dbReference>
<evidence type="ECO:0000256" key="3">
    <source>
        <dbReference type="ARBA" id="ARBA00022821"/>
    </source>
</evidence>
<sequence>MEVELGFKLTKFIDDLAYADILIAKDGIFPIFLYRESDTMFILTCHLEGYRGKNIQIEIKEDGTRIEIRGEKATQEMITEDWKVRGFRKTYKIPDGFVLEKIKAKFNEDKLNLTILMPKLIRGTNVKIEEMREEECSKKSSESLQIVVEEVHGRENEDVEEFQEPEQADGQFPAEFQAKHREDIGKLGPEERKHDKGSLQAETSQLKHPAGEDIQGAASAEAESAPHFILTPFPYLPTSTEKLHRDGAKDPVQIRRRSRWYPPYPKQVPTIP</sequence>
<keyword evidence="3" id="KW-0611">Plant defense</keyword>
<dbReference type="PROSITE" id="PS01031">
    <property type="entry name" value="SHSP"/>
    <property type="match status" value="1"/>
</dbReference>
<dbReference type="GO" id="GO:0006952">
    <property type="term" value="P:defense response"/>
    <property type="evidence" value="ECO:0007669"/>
    <property type="project" value="UniProtKB-KW"/>
</dbReference>
<feature type="region of interest" description="Disordered" evidence="6">
    <location>
        <begin position="187"/>
        <end position="223"/>
    </location>
</feature>
<evidence type="ECO:0000256" key="5">
    <source>
        <dbReference type="RuleBase" id="RU003616"/>
    </source>
</evidence>
<organism evidence="8 9">
    <name type="scientific">Escallonia herrerae</name>
    <dbReference type="NCBI Taxonomy" id="1293975"/>
    <lineage>
        <taxon>Eukaryota</taxon>
        <taxon>Viridiplantae</taxon>
        <taxon>Streptophyta</taxon>
        <taxon>Embryophyta</taxon>
        <taxon>Tracheophyta</taxon>
        <taxon>Spermatophyta</taxon>
        <taxon>Magnoliopsida</taxon>
        <taxon>eudicotyledons</taxon>
        <taxon>Gunneridae</taxon>
        <taxon>Pentapetalae</taxon>
        <taxon>asterids</taxon>
        <taxon>campanulids</taxon>
        <taxon>Escalloniales</taxon>
        <taxon>Escalloniaceae</taxon>
        <taxon>Escallonia</taxon>
    </lineage>
</organism>
<comment type="similarity">
    <text evidence="4 5">Belongs to the small heat shock protein (HSP20) family.</text>
</comment>
<dbReference type="Proteomes" id="UP001188597">
    <property type="component" value="Unassembled WGS sequence"/>
</dbReference>
<dbReference type="InterPro" id="IPR008978">
    <property type="entry name" value="HSP20-like_chaperone"/>
</dbReference>
<dbReference type="GO" id="GO:0034605">
    <property type="term" value="P:cellular response to heat"/>
    <property type="evidence" value="ECO:0007669"/>
    <property type="project" value="TreeGrafter"/>
</dbReference>
<dbReference type="CDD" id="cd06464">
    <property type="entry name" value="ACD_sHsps-like"/>
    <property type="match status" value="1"/>
</dbReference>
<evidence type="ECO:0000256" key="4">
    <source>
        <dbReference type="PROSITE-ProRule" id="PRU00285"/>
    </source>
</evidence>
<gene>
    <name evidence="8" type="ORF">RJ639_026508</name>
</gene>
<evidence type="ECO:0000259" key="7">
    <source>
        <dbReference type="PROSITE" id="PS01031"/>
    </source>
</evidence>
<name>A0AA88SQ51_9ASTE</name>
<evidence type="ECO:0000313" key="9">
    <source>
        <dbReference type="Proteomes" id="UP001188597"/>
    </source>
</evidence>
<dbReference type="AlphaFoldDB" id="A0AA88SQ51"/>